<dbReference type="PANTHER" id="PTHR30250">
    <property type="entry name" value="PST FAMILY PREDICTED COLANIC ACID TRANSPORTER"/>
    <property type="match status" value="1"/>
</dbReference>
<feature type="transmembrane region" description="Helical" evidence="6">
    <location>
        <begin position="387"/>
        <end position="409"/>
    </location>
</feature>
<evidence type="ECO:0000256" key="5">
    <source>
        <dbReference type="ARBA" id="ARBA00023136"/>
    </source>
</evidence>
<keyword evidence="8" id="KW-1185">Reference proteome</keyword>
<dbReference type="Proteomes" id="UP001236507">
    <property type="component" value="Unassembled WGS sequence"/>
</dbReference>
<sequence length="442" mass="49355">MANNYWLKSGFLNILQSLTNVLFGFGGFYMLVRVLDKNQFGAWTLFMTTTSILEVIRNGLIGNALVKFLSGAKPEEKTPIITASVTISASLSVFCVLLNLIFSHFLSVMWHTPELEPMFYVHNITFLLSGVLAIFNSVEQAHLAFNGVFITTFVRQAVLFLFILVCFVTKFTIPLAYLVYIQIVAVVIATLIGYSYARKHLTLDRQLHKEWISKLFHFGKYTFGTSVSSILSGTIDQMMLGAMLSPVASGAFNVAVRITNLIEIPTNSIATIVFPQSAKRAQEGIDGVRYLYEKSVGTILALVIPAIIFLYLFSDLIVNIIAGGKYDDSIPLLKITLLYCIFVPFGRQFGIVIDSIGKTKLTFSVVVFSACLNIAMNYFLISSQGVMGAARATLVSSIIGFIIGQVILYKELKVNVLHPFIYAFRFYPEFYHQYIKPRLKKA</sequence>
<keyword evidence="4 6" id="KW-1133">Transmembrane helix</keyword>
<dbReference type="InterPro" id="IPR050833">
    <property type="entry name" value="Poly_Biosynth_Transport"/>
</dbReference>
<dbReference type="CDD" id="cd13128">
    <property type="entry name" value="MATE_Wzx_like"/>
    <property type="match status" value="1"/>
</dbReference>
<dbReference type="Pfam" id="PF13440">
    <property type="entry name" value="Polysacc_synt_3"/>
    <property type="match status" value="1"/>
</dbReference>
<evidence type="ECO:0000256" key="4">
    <source>
        <dbReference type="ARBA" id="ARBA00022989"/>
    </source>
</evidence>
<feature type="transmembrane region" description="Helical" evidence="6">
    <location>
        <begin position="177"/>
        <end position="197"/>
    </location>
</feature>
<keyword evidence="3 6" id="KW-0812">Transmembrane</keyword>
<feature type="transmembrane region" description="Helical" evidence="6">
    <location>
        <begin position="299"/>
        <end position="324"/>
    </location>
</feature>
<proteinExistence type="predicted"/>
<evidence type="ECO:0000256" key="6">
    <source>
        <dbReference type="SAM" id="Phobius"/>
    </source>
</evidence>
<keyword evidence="2" id="KW-1003">Cell membrane</keyword>
<organism evidence="7 8">
    <name type="scientific">Flectobacillus roseus</name>
    <dbReference type="NCBI Taxonomy" id="502259"/>
    <lineage>
        <taxon>Bacteria</taxon>
        <taxon>Pseudomonadati</taxon>
        <taxon>Bacteroidota</taxon>
        <taxon>Cytophagia</taxon>
        <taxon>Cytophagales</taxon>
        <taxon>Flectobacillaceae</taxon>
        <taxon>Flectobacillus</taxon>
    </lineage>
</organism>
<comment type="caution">
    <text evidence="7">The sequence shown here is derived from an EMBL/GenBank/DDBJ whole genome shotgun (WGS) entry which is preliminary data.</text>
</comment>
<feature type="transmembrane region" description="Helical" evidence="6">
    <location>
        <begin position="330"/>
        <end position="349"/>
    </location>
</feature>
<dbReference type="EMBL" id="JASHIF010000008">
    <property type="protein sequence ID" value="MDI9859560.1"/>
    <property type="molecule type" value="Genomic_DNA"/>
</dbReference>
<keyword evidence="5 6" id="KW-0472">Membrane</keyword>
<gene>
    <name evidence="7" type="ORF">QM524_10085</name>
</gene>
<evidence type="ECO:0000256" key="2">
    <source>
        <dbReference type="ARBA" id="ARBA00022475"/>
    </source>
</evidence>
<feature type="transmembrane region" description="Helical" evidence="6">
    <location>
        <begin position="361"/>
        <end position="381"/>
    </location>
</feature>
<evidence type="ECO:0000313" key="7">
    <source>
        <dbReference type="EMBL" id="MDI9859560.1"/>
    </source>
</evidence>
<name>A0ABT6Y7L2_9BACT</name>
<evidence type="ECO:0000256" key="1">
    <source>
        <dbReference type="ARBA" id="ARBA00004651"/>
    </source>
</evidence>
<dbReference type="PANTHER" id="PTHR30250:SF11">
    <property type="entry name" value="O-ANTIGEN TRANSPORTER-RELATED"/>
    <property type="match status" value="1"/>
</dbReference>
<feature type="transmembrane region" description="Helical" evidence="6">
    <location>
        <begin position="80"/>
        <end position="106"/>
    </location>
</feature>
<feature type="transmembrane region" description="Helical" evidence="6">
    <location>
        <begin position="12"/>
        <end position="34"/>
    </location>
</feature>
<protein>
    <submittedName>
        <fullName evidence="7">Flippase</fullName>
    </submittedName>
</protein>
<feature type="transmembrane region" description="Helical" evidence="6">
    <location>
        <begin position="147"/>
        <end position="171"/>
    </location>
</feature>
<comment type="subcellular location">
    <subcellularLocation>
        <location evidence="1">Cell membrane</location>
        <topology evidence="1">Multi-pass membrane protein</topology>
    </subcellularLocation>
</comment>
<feature type="transmembrane region" description="Helical" evidence="6">
    <location>
        <begin position="118"/>
        <end position="135"/>
    </location>
</feature>
<reference evidence="7 8" key="1">
    <citation type="submission" date="2023-05" db="EMBL/GenBank/DDBJ databases">
        <title>Novel species of genus Flectobacillus isolated from stream in China.</title>
        <authorList>
            <person name="Lu H."/>
        </authorList>
    </citation>
    <scope>NUCLEOTIDE SEQUENCE [LARGE SCALE GENOMIC DNA]</scope>
    <source>
        <strain evidence="7 8">KCTC 42575</strain>
    </source>
</reference>
<evidence type="ECO:0000313" key="8">
    <source>
        <dbReference type="Proteomes" id="UP001236507"/>
    </source>
</evidence>
<evidence type="ECO:0000256" key="3">
    <source>
        <dbReference type="ARBA" id="ARBA00022692"/>
    </source>
</evidence>
<accession>A0ABT6Y7L2</accession>
<dbReference type="RefSeq" id="WP_095163946.1">
    <property type="nucleotide sequence ID" value="NZ_JASHIF010000008.1"/>
</dbReference>